<organism evidence="1 2">
    <name type="scientific">Elysia crispata</name>
    <name type="common">lettuce slug</name>
    <dbReference type="NCBI Taxonomy" id="231223"/>
    <lineage>
        <taxon>Eukaryota</taxon>
        <taxon>Metazoa</taxon>
        <taxon>Spiralia</taxon>
        <taxon>Lophotrochozoa</taxon>
        <taxon>Mollusca</taxon>
        <taxon>Gastropoda</taxon>
        <taxon>Heterobranchia</taxon>
        <taxon>Euthyneura</taxon>
        <taxon>Panpulmonata</taxon>
        <taxon>Sacoglossa</taxon>
        <taxon>Placobranchoidea</taxon>
        <taxon>Plakobranchidae</taxon>
        <taxon>Elysia</taxon>
    </lineage>
</organism>
<proteinExistence type="predicted"/>
<reference evidence="1" key="1">
    <citation type="journal article" date="2023" name="G3 (Bethesda)">
        <title>A reference genome for the long-term kleptoplast-retaining sea slug Elysia crispata morphotype clarki.</title>
        <authorList>
            <person name="Eastman K.E."/>
            <person name="Pendleton A.L."/>
            <person name="Shaikh M.A."/>
            <person name="Suttiyut T."/>
            <person name="Ogas R."/>
            <person name="Tomko P."/>
            <person name="Gavelis G."/>
            <person name="Widhalm J.R."/>
            <person name="Wisecaver J.H."/>
        </authorList>
    </citation>
    <scope>NUCLEOTIDE SEQUENCE</scope>
    <source>
        <strain evidence="1">ECLA1</strain>
    </source>
</reference>
<evidence type="ECO:0000313" key="2">
    <source>
        <dbReference type="Proteomes" id="UP001283361"/>
    </source>
</evidence>
<sequence length="210" mass="24163">MNINKTKLRSNLTGVHLQSLLRISTSNMLPEFKQLTDKFERPQISPSGSTSTLLSTAKRSTTHWNYILQQQYLGPIYKRLASLQLLRKCELKTTQNPNESFHHSVWCRCSKKNFHSLKRVQFALILAAAEFNSVPLGLKTVKQSLGFHEGEHDQRLGKARLKKKLYKSTLVEQKKAKKRKKMTAATREKTRLEKEAEEGGLSYHYQAGMF</sequence>
<keyword evidence="2" id="KW-1185">Reference proteome</keyword>
<gene>
    <name evidence="1" type="ORF">RRG08_022802</name>
</gene>
<comment type="caution">
    <text evidence="1">The sequence shown here is derived from an EMBL/GenBank/DDBJ whole genome shotgun (WGS) entry which is preliminary data.</text>
</comment>
<evidence type="ECO:0000313" key="1">
    <source>
        <dbReference type="EMBL" id="KAK3760517.1"/>
    </source>
</evidence>
<dbReference type="AlphaFoldDB" id="A0AAE1D7T4"/>
<name>A0AAE1D7T4_9GAST</name>
<protein>
    <submittedName>
        <fullName evidence="1">Uncharacterized protein</fullName>
    </submittedName>
</protein>
<dbReference type="Proteomes" id="UP001283361">
    <property type="component" value="Unassembled WGS sequence"/>
</dbReference>
<dbReference type="EMBL" id="JAWDGP010004972">
    <property type="protein sequence ID" value="KAK3760517.1"/>
    <property type="molecule type" value="Genomic_DNA"/>
</dbReference>
<accession>A0AAE1D7T4</accession>